<evidence type="ECO:0000313" key="2">
    <source>
        <dbReference type="Proteomes" id="UP000748752"/>
    </source>
</evidence>
<evidence type="ECO:0008006" key="3">
    <source>
        <dbReference type="Google" id="ProtNLM"/>
    </source>
</evidence>
<evidence type="ECO:0000313" key="1">
    <source>
        <dbReference type="EMBL" id="MBK1631964.1"/>
    </source>
</evidence>
<reference evidence="1 2" key="1">
    <citation type="journal article" date="2020" name="Microorganisms">
        <title>Osmotic Adaptation and Compatible Solute Biosynthesis of Phototrophic Bacteria as Revealed from Genome Analyses.</title>
        <authorList>
            <person name="Imhoff J.F."/>
            <person name="Rahn T."/>
            <person name="Kunzel S."/>
            <person name="Keller A."/>
            <person name="Neulinger S.C."/>
        </authorList>
    </citation>
    <scope>NUCLEOTIDE SEQUENCE [LARGE SCALE GENOMIC DNA]</scope>
    <source>
        <strain evidence="1 2">DSM 6210</strain>
    </source>
</reference>
<dbReference type="Gene3D" id="1.10.30.50">
    <property type="match status" value="1"/>
</dbReference>
<sequence>MAGLTERCMYCEDSHGTDIEHFWPKTPFSECLFIWPNMLLCCAECGRLKGQLVPADASGAPLLIDPTAEDPWAHLDFDPDTGNVVARFLREENGYSPKGEKTVEVLHLDRREALARVYRRSFLRIAKIVAVAVDDPQPDSQALLEQLRECDDSGLLSWCLRADGQHLEPFCRLRTDHPEVWRHCCECLS</sequence>
<gene>
    <name evidence="1" type="ORF">CKO31_14715</name>
</gene>
<organism evidence="1 2">
    <name type="scientific">Thiohalocapsa halophila</name>
    <dbReference type="NCBI Taxonomy" id="69359"/>
    <lineage>
        <taxon>Bacteria</taxon>
        <taxon>Pseudomonadati</taxon>
        <taxon>Pseudomonadota</taxon>
        <taxon>Gammaproteobacteria</taxon>
        <taxon>Chromatiales</taxon>
        <taxon>Chromatiaceae</taxon>
        <taxon>Thiohalocapsa</taxon>
    </lineage>
</organism>
<name>A0ABS1CJD2_9GAMM</name>
<proteinExistence type="predicted"/>
<comment type="caution">
    <text evidence="1">The sequence shown here is derived from an EMBL/GenBank/DDBJ whole genome shotgun (WGS) entry which is preliminary data.</text>
</comment>
<dbReference type="Proteomes" id="UP000748752">
    <property type="component" value="Unassembled WGS sequence"/>
</dbReference>
<keyword evidence="2" id="KW-1185">Reference proteome</keyword>
<accession>A0ABS1CJD2</accession>
<dbReference type="EMBL" id="NRRV01000036">
    <property type="protein sequence ID" value="MBK1631964.1"/>
    <property type="molecule type" value="Genomic_DNA"/>
</dbReference>
<protein>
    <recommendedName>
        <fullName evidence="3">HNH endonuclease</fullName>
    </recommendedName>
</protein>